<evidence type="ECO:0000313" key="3">
    <source>
        <dbReference type="Proteomes" id="UP001302349"/>
    </source>
</evidence>
<protein>
    <submittedName>
        <fullName evidence="2">DUF4199 domain-containing protein</fullName>
    </submittedName>
</protein>
<reference evidence="2 3" key="1">
    <citation type="journal article" date="2023" name="Microbiol. Resour. Announc.">
        <title>Complete Genome Sequence of Imperialibacter roseus strain P4T.</title>
        <authorList>
            <person name="Tizabi D.R."/>
            <person name="Bachvaroff T."/>
            <person name="Hill R.T."/>
        </authorList>
    </citation>
    <scope>NUCLEOTIDE SEQUENCE [LARGE SCALE GENOMIC DNA]</scope>
    <source>
        <strain evidence="2 3">P4T</strain>
    </source>
</reference>
<organism evidence="2 3">
    <name type="scientific">Imperialibacter roseus</name>
    <dbReference type="NCBI Taxonomy" id="1324217"/>
    <lineage>
        <taxon>Bacteria</taxon>
        <taxon>Pseudomonadati</taxon>
        <taxon>Bacteroidota</taxon>
        <taxon>Cytophagia</taxon>
        <taxon>Cytophagales</taxon>
        <taxon>Flammeovirgaceae</taxon>
        <taxon>Imperialibacter</taxon>
    </lineage>
</organism>
<keyword evidence="1" id="KW-0472">Membrane</keyword>
<keyword evidence="1" id="KW-0812">Transmembrane</keyword>
<feature type="transmembrane region" description="Helical" evidence="1">
    <location>
        <begin position="66"/>
        <end position="94"/>
    </location>
</feature>
<evidence type="ECO:0000256" key="1">
    <source>
        <dbReference type="SAM" id="Phobius"/>
    </source>
</evidence>
<feature type="transmembrane region" description="Helical" evidence="1">
    <location>
        <begin position="36"/>
        <end position="54"/>
    </location>
</feature>
<gene>
    <name evidence="2" type="ORF">RT717_20530</name>
</gene>
<keyword evidence="1" id="KW-1133">Transmembrane helix</keyword>
<sequence length="173" mass="19655">MKNPLIKVPLKYGIAGGLLVVLVFVVLFLLGENPLLMLQPFDFMLLPLFLFVSIREFRDVHNGRLMFFWQGMTVGFFCYIIIALVSSVFIILFLEFCDCNLLAEFITNKVEILESGKARVIEEMGQATYDKTVTDVEATTAFIVSLDNLLKKCILGLLFTIMLSMILRTKPKN</sequence>
<dbReference type="RefSeq" id="WP_317488225.1">
    <property type="nucleotide sequence ID" value="NZ_CP136051.1"/>
</dbReference>
<feature type="transmembrane region" description="Helical" evidence="1">
    <location>
        <begin position="12"/>
        <end position="30"/>
    </location>
</feature>
<keyword evidence="3" id="KW-1185">Reference proteome</keyword>
<accession>A0ABZ0IKC3</accession>
<name>A0ABZ0IKC3_9BACT</name>
<dbReference type="Proteomes" id="UP001302349">
    <property type="component" value="Chromosome"/>
</dbReference>
<evidence type="ECO:0000313" key="2">
    <source>
        <dbReference type="EMBL" id="WOK05464.1"/>
    </source>
</evidence>
<dbReference type="Pfam" id="PF13858">
    <property type="entry name" value="DUF4199"/>
    <property type="match status" value="1"/>
</dbReference>
<proteinExistence type="predicted"/>
<dbReference type="InterPro" id="IPR025250">
    <property type="entry name" value="DUF4199"/>
</dbReference>
<dbReference type="EMBL" id="CP136051">
    <property type="protein sequence ID" value="WOK05464.1"/>
    <property type="molecule type" value="Genomic_DNA"/>
</dbReference>